<name>A0A9Q3DWK2_9BASI</name>
<feature type="region of interest" description="Disordered" evidence="1">
    <location>
        <begin position="1"/>
        <end position="33"/>
    </location>
</feature>
<dbReference type="Proteomes" id="UP000765509">
    <property type="component" value="Unassembled WGS sequence"/>
</dbReference>
<proteinExistence type="predicted"/>
<organism evidence="2 3">
    <name type="scientific">Austropuccinia psidii MF-1</name>
    <dbReference type="NCBI Taxonomy" id="1389203"/>
    <lineage>
        <taxon>Eukaryota</taxon>
        <taxon>Fungi</taxon>
        <taxon>Dikarya</taxon>
        <taxon>Basidiomycota</taxon>
        <taxon>Pucciniomycotina</taxon>
        <taxon>Pucciniomycetes</taxon>
        <taxon>Pucciniales</taxon>
        <taxon>Sphaerophragmiaceae</taxon>
        <taxon>Austropuccinia</taxon>
    </lineage>
</organism>
<dbReference type="EMBL" id="AVOT02019485">
    <property type="protein sequence ID" value="MBW0507062.1"/>
    <property type="molecule type" value="Genomic_DNA"/>
</dbReference>
<sequence>MSYPFSGPSQGSNSQLPSHENNSNCDPEPEVGPMQSTEAPFYCPATPCSIIINDNIPIGSPLTHPLSHSPATSTPVHSPKIPPVALEKPIISSPWCKEPLIPAMRLCRNSPNCNQCSLFLKQLLTDQPTKILLKHLELLHMIPFMDATH</sequence>
<protein>
    <submittedName>
        <fullName evidence="2">Uncharacterized protein</fullName>
    </submittedName>
</protein>
<evidence type="ECO:0000313" key="3">
    <source>
        <dbReference type="Proteomes" id="UP000765509"/>
    </source>
</evidence>
<evidence type="ECO:0000256" key="1">
    <source>
        <dbReference type="SAM" id="MobiDB-lite"/>
    </source>
</evidence>
<accession>A0A9Q3DWK2</accession>
<keyword evidence="3" id="KW-1185">Reference proteome</keyword>
<comment type="caution">
    <text evidence="2">The sequence shown here is derived from an EMBL/GenBank/DDBJ whole genome shotgun (WGS) entry which is preliminary data.</text>
</comment>
<dbReference type="AlphaFoldDB" id="A0A9Q3DWK2"/>
<gene>
    <name evidence="2" type="ORF">O181_046777</name>
</gene>
<feature type="compositionally biased region" description="Polar residues" evidence="1">
    <location>
        <begin position="7"/>
        <end position="25"/>
    </location>
</feature>
<evidence type="ECO:0000313" key="2">
    <source>
        <dbReference type="EMBL" id="MBW0507062.1"/>
    </source>
</evidence>
<reference evidence="2" key="1">
    <citation type="submission" date="2021-03" db="EMBL/GenBank/DDBJ databases">
        <title>Draft genome sequence of rust myrtle Austropuccinia psidii MF-1, a brazilian biotype.</title>
        <authorList>
            <person name="Quecine M.C."/>
            <person name="Pachon D.M.R."/>
            <person name="Bonatelli M.L."/>
            <person name="Correr F.H."/>
            <person name="Franceschini L.M."/>
            <person name="Leite T.F."/>
            <person name="Margarido G.R.A."/>
            <person name="Almeida C.A."/>
            <person name="Ferrarezi J.A."/>
            <person name="Labate C.A."/>
        </authorList>
    </citation>
    <scope>NUCLEOTIDE SEQUENCE</scope>
    <source>
        <strain evidence="2">MF-1</strain>
    </source>
</reference>